<keyword evidence="6" id="KW-1185">Reference proteome</keyword>
<dbReference type="SUPFAM" id="SSF48008">
    <property type="entry name" value="GntR ligand-binding domain-like"/>
    <property type="match status" value="1"/>
</dbReference>
<dbReference type="InterPro" id="IPR036388">
    <property type="entry name" value="WH-like_DNA-bd_sf"/>
</dbReference>
<dbReference type="PANTHER" id="PTHR43537">
    <property type="entry name" value="TRANSCRIPTIONAL REGULATOR, GNTR FAMILY"/>
    <property type="match status" value="1"/>
</dbReference>
<dbReference type="SMART" id="SM00895">
    <property type="entry name" value="FCD"/>
    <property type="match status" value="1"/>
</dbReference>
<feature type="domain" description="HTH gntR-type" evidence="4">
    <location>
        <begin position="17"/>
        <end position="84"/>
    </location>
</feature>
<keyword evidence="3" id="KW-0804">Transcription</keyword>
<dbReference type="RefSeq" id="WP_189335450.1">
    <property type="nucleotide sequence ID" value="NZ_AP023356.1"/>
</dbReference>
<accession>A0ABN6CT48</accession>
<dbReference type="InterPro" id="IPR036390">
    <property type="entry name" value="WH_DNA-bd_sf"/>
</dbReference>
<dbReference type="Gene3D" id="1.10.10.10">
    <property type="entry name" value="Winged helix-like DNA-binding domain superfamily/Winged helix DNA-binding domain"/>
    <property type="match status" value="1"/>
</dbReference>
<organism evidence="5 6">
    <name type="scientific">Actinoplanes ianthinogenes</name>
    <dbReference type="NCBI Taxonomy" id="122358"/>
    <lineage>
        <taxon>Bacteria</taxon>
        <taxon>Bacillati</taxon>
        <taxon>Actinomycetota</taxon>
        <taxon>Actinomycetes</taxon>
        <taxon>Micromonosporales</taxon>
        <taxon>Micromonosporaceae</taxon>
        <taxon>Actinoplanes</taxon>
    </lineage>
</organism>
<dbReference type="PANTHER" id="PTHR43537:SF45">
    <property type="entry name" value="GNTR FAMILY REGULATORY PROTEIN"/>
    <property type="match status" value="1"/>
</dbReference>
<name>A0ABN6CT48_9ACTN</name>
<sequence length="232" mass="24684">MESVLAALAATRVAAASSTADRVAGAIREQIAAGRLAPGARLPEQAFAEALKVSRNTIRESFGQLVSERILVREQHRGVFVAIPGPGDVRDVYRARRLIEPAAIRSGDLAGDPAATARVAAAVARGRGAAAAGDWSAVADANQEFHRAVVALAGSARLDRQMDLLLAEMRLIFHRMGAVREFHEPYLHENTRIADRLTAGRRAEAADELAAYLAAAENQIAARLPVDKLAGQ</sequence>
<dbReference type="CDD" id="cd07377">
    <property type="entry name" value="WHTH_GntR"/>
    <property type="match status" value="1"/>
</dbReference>
<evidence type="ECO:0000259" key="4">
    <source>
        <dbReference type="PROSITE" id="PS50949"/>
    </source>
</evidence>
<dbReference type="Pfam" id="PF07729">
    <property type="entry name" value="FCD"/>
    <property type="match status" value="1"/>
</dbReference>
<dbReference type="Gene3D" id="1.20.120.530">
    <property type="entry name" value="GntR ligand-binding domain-like"/>
    <property type="match status" value="1"/>
</dbReference>
<dbReference type="InterPro" id="IPR011711">
    <property type="entry name" value="GntR_C"/>
</dbReference>
<keyword evidence="2" id="KW-0238">DNA-binding</keyword>
<dbReference type="Proteomes" id="UP000676967">
    <property type="component" value="Chromosome"/>
</dbReference>
<evidence type="ECO:0000313" key="6">
    <source>
        <dbReference type="Proteomes" id="UP000676967"/>
    </source>
</evidence>
<dbReference type="PROSITE" id="PS50949">
    <property type="entry name" value="HTH_GNTR"/>
    <property type="match status" value="1"/>
</dbReference>
<gene>
    <name evidence="5" type="ORF">Aiant_90530</name>
</gene>
<dbReference type="Pfam" id="PF00392">
    <property type="entry name" value="GntR"/>
    <property type="match status" value="1"/>
</dbReference>
<proteinExistence type="predicted"/>
<evidence type="ECO:0000256" key="1">
    <source>
        <dbReference type="ARBA" id="ARBA00023015"/>
    </source>
</evidence>
<protein>
    <submittedName>
        <fullName evidence="5">GntR family transcriptional regulator</fullName>
    </submittedName>
</protein>
<evidence type="ECO:0000256" key="3">
    <source>
        <dbReference type="ARBA" id="ARBA00023163"/>
    </source>
</evidence>
<dbReference type="InterPro" id="IPR008920">
    <property type="entry name" value="TF_FadR/GntR_C"/>
</dbReference>
<evidence type="ECO:0000313" key="5">
    <source>
        <dbReference type="EMBL" id="BCJ48396.1"/>
    </source>
</evidence>
<dbReference type="EMBL" id="AP023356">
    <property type="protein sequence ID" value="BCJ48396.1"/>
    <property type="molecule type" value="Genomic_DNA"/>
</dbReference>
<keyword evidence="1" id="KW-0805">Transcription regulation</keyword>
<dbReference type="SUPFAM" id="SSF46785">
    <property type="entry name" value="Winged helix' DNA-binding domain"/>
    <property type="match status" value="1"/>
</dbReference>
<dbReference type="InterPro" id="IPR000524">
    <property type="entry name" value="Tscrpt_reg_HTH_GntR"/>
</dbReference>
<dbReference type="SMART" id="SM00345">
    <property type="entry name" value="HTH_GNTR"/>
    <property type="match status" value="1"/>
</dbReference>
<reference evidence="5 6" key="1">
    <citation type="submission" date="2020-08" db="EMBL/GenBank/DDBJ databases">
        <title>Whole genome shotgun sequence of Actinoplanes ianthinogenes NBRC 13996.</title>
        <authorList>
            <person name="Komaki H."/>
            <person name="Tamura T."/>
        </authorList>
    </citation>
    <scope>NUCLEOTIDE SEQUENCE [LARGE SCALE GENOMIC DNA]</scope>
    <source>
        <strain evidence="5 6">NBRC 13996</strain>
    </source>
</reference>
<evidence type="ECO:0000256" key="2">
    <source>
        <dbReference type="ARBA" id="ARBA00023125"/>
    </source>
</evidence>